<evidence type="ECO:0000313" key="1">
    <source>
        <dbReference type="EMBL" id="WMV50518.1"/>
    </source>
</evidence>
<evidence type="ECO:0000313" key="2">
    <source>
        <dbReference type="Proteomes" id="UP001234989"/>
    </source>
</evidence>
<sequence length="12" mass="1254">MTPSISTTSTKT</sequence>
<keyword evidence="2" id="KW-1185">Reference proteome</keyword>
<dbReference type="Proteomes" id="UP001234989">
    <property type="component" value="Chromosome 10"/>
</dbReference>
<name>A0AAF0USA8_SOLVR</name>
<reference evidence="1" key="1">
    <citation type="submission" date="2023-08" db="EMBL/GenBank/DDBJ databases">
        <title>A de novo genome assembly of Solanum verrucosum Schlechtendal, a Mexican diploid species geographically isolated from the other diploid A-genome species in potato relatives.</title>
        <authorList>
            <person name="Hosaka K."/>
        </authorList>
    </citation>
    <scope>NUCLEOTIDE SEQUENCE</scope>
    <source>
        <tissue evidence="1">Young leaves</tissue>
    </source>
</reference>
<organism evidence="1 2">
    <name type="scientific">Solanum verrucosum</name>
    <dbReference type="NCBI Taxonomy" id="315347"/>
    <lineage>
        <taxon>Eukaryota</taxon>
        <taxon>Viridiplantae</taxon>
        <taxon>Streptophyta</taxon>
        <taxon>Embryophyta</taxon>
        <taxon>Tracheophyta</taxon>
        <taxon>Spermatophyta</taxon>
        <taxon>Magnoliopsida</taxon>
        <taxon>eudicotyledons</taxon>
        <taxon>Gunneridae</taxon>
        <taxon>Pentapetalae</taxon>
        <taxon>asterids</taxon>
        <taxon>lamiids</taxon>
        <taxon>Solanales</taxon>
        <taxon>Solanaceae</taxon>
        <taxon>Solanoideae</taxon>
        <taxon>Solaneae</taxon>
        <taxon>Solanum</taxon>
    </lineage>
</organism>
<gene>
    <name evidence="1" type="ORF">MTR67_043903</name>
</gene>
<proteinExistence type="predicted"/>
<dbReference type="EMBL" id="CP133621">
    <property type="protein sequence ID" value="WMV50518.1"/>
    <property type="molecule type" value="Genomic_DNA"/>
</dbReference>
<accession>A0AAF0USA8</accession>
<protein>
    <submittedName>
        <fullName evidence="1">Uncharacterized protein</fullName>
    </submittedName>
</protein>